<reference evidence="1 2" key="1">
    <citation type="journal article" date="2007" name="Genome Res.">
        <title>Genome characteristics of facultatively symbiotic Frankia sp. strains reflect host range and host plant biogeography.</title>
        <authorList>
            <person name="Normand P."/>
            <person name="Lapierre P."/>
            <person name="Tisa L.S."/>
            <person name="Gogarten J.P."/>
            <person name="Alloisio N."/>
            <person name="Bagnarol E."/>
            <person name="Bassi C.A."/>
            <person name="Berry A.M."/>
            <person name="Bickhart D.M."/>
            <person name="Choisne N."/>
            <person name="Couloux A."/>
            <person name="Cournoyer B."/>
            <person name="Cruveiller S."/>
            <person name="Daubin V."/>
            <person name="Demange N."/>
            <person name="Francino M.P."/>
            <person name="Goltsman E."/>
            <person name="Huang Y."/>
            <person name="Kopp O.R."/>
            <person name="Labarre L."/>
            <person name="Lapidus A."/>
            <person name="Lavire C."/>
            <person name="Marechal J."/>
            <person name="Martinez M."/>
            <person name="Mastronunzio J.E."/>
            <person name="Mullin B.C."/>
            <person name="Niemann J."/>
            <person name="Pujic P."/>
            <person name="Rawnsley T."/>
            <person name="Rouy Z."/>
            <person name="Schenowitz C."/>
            <person name="Sellstedt A."/>
            <person name="Tavares F."/>
            <person name="Tomkins J.P."/>
            <person name="Vallenet D."/>
            <person name="Valverde C."/>
            <person name="Wall L.G."/>
            <person name="Wang Y."/>
            <person name="Medigue C."/>
            <person name="Benson D.R."/>
        </authorList>
    </citation>
    <scope>NUCLEOTIDE SEQUENCE [LARGE SCALE GENOMIC DNA]</scope>
    <source>
        <strain evidence="2">DSM 45986 / CECT 9034 / ACN14a</strain>
    </source>
</reference>
<dbReference type="Proteomes" id="UP000000657">
    <property type="component" value="Chromosome"/>
</dbReference>
<name>Q0RNL5_FRAAA</name>
<dbReference type="HOGENOM" id="CLU_085014_0_0_11"/>
<protein>
    <submittedName>
        <fullName evidence="1">Uncharacterized protein</fullName>
    </submittedName>
</protein>
<dbReference type="STRING" id="326424.FRAAL2222"/>
<gene>
    <name evidence="1" type="ordered locus">FRAAL2222</name>
</gene>
<dbReference type="AlphaFoldDB" id="Q0RNL5"/>
<dbReference type="EMBL" id="CT573213">
    <property type="protein sequence ID" value="CAJ60871.1"/>
    <property type="molecule type" value="Genomic_DNA"/>
</dbReference>
<sequence>MGAGRRLEVSIDPPPWFVTWSFTATDGGPALIQAEAFLTSNQIPPATSFVFDKDAADSSSWAVWPVALGQEKLDQPTGPPLLTARPQIAEQFRPGRVFVHLPSPNEDPTIRQPGGTLLEPAIAPEWLIRRLLARLATLPCDPTASQPWETTVDRARVSHDGRELRLCVATDRGEIPAGVDVAEFGDRVEVRVRVGIDRQQPPRPIRIRKVPGTAHGRSARHGGVQRRWWIGVALARPLADRPVFDVGTRDRAAWWAAAWPGRQPSDRPAVTIRRRWSGWRSGVCR</sequence>
<dbReference type="KEGG" id="fal:FRAAL2222"/>
<keyword evidence="2" id="KW-1185">Reference proteome</keyword>
<evidence type="ECO:0000313" key="2">
    <source>
        <dbReference type="Proteomes" id="UP000000657"/>
    </source>
</evidence>
<accession>Q0RNL5</accession>
<proteinExistence type="predicted"/>
<organism evidence="1 2">
    <name type="scientific">Frankia alni (strain DSM 45986 / CECT 9034 / ACN14a)</name>
    <dbReference type="NCBI Taxonomy" id="326424"/>
    <lineage>
        <taxon>Bacteria</taxon>
        <taxon>Bacillati</taxon>
        <taxon>Actinomycetota</taxon>
        <taxon>Actinomycetes</taxon>
        <taxon>Frankiales</taxon>
        <taxon>Frankiaceae</taxon>
        <taxon>Frankia</taxon>
    </lineage>
</organism>
<evidence type="ECO:0000313" key="1">
    <source>
        <dbReference type="EMBL" id="CAJ60871.1"/>
    </source>
</evidence>